<evidence type="ECO:0000313" key="1">
    <source>
        <dbReference type="EMBL" id="DAD68357.1"/>
    </source>
</evidence>
<dbReference type="EMBL" id="BK014700">
    <property type="protein sequence ID" value="DAD68357.1"/>
    <property type="molecule type" value="Genomic_DNA"/>
</dbReference>
<sequence>MRQIAIQNVSNESITLKELLKMTEGGNPSEVIIDFGDGAVITYPIEEESFIKKFVRGIFGKKKNKD</sequence>
<proteinExistence type="predicted"/>
<protein>
    <submittedName>
        <fullName evidence="1">Roadblock/LC7 domain protein</fullName>
    </submittedName>
</protein>
<organism evidence="1">
    <name type="scientific">Myoviridae sp. ctBDS4</name>
    <dbReference type="NCBI Taxonomy" id="2823537"/>
    <lineage>
        <taxon>Viruses</taxon>
        <taxon>Duplodnaviria</taxon>
        <taxon>Heunggongvirae</taxon>
        <taxon>Uroviricota</taxon>
        <taxon>Caudoviricetes</taxon>
    </lineage>
</organism>
<reference evidence="1" key="1">
    <citation type="journal article" date="2021" name="Proc. Natl. Acad. Sci. U.S.A.">
        <title>A Catalog of Tens of Thousands of Viruses from Human Metagenomes Reveals Hidden Associations with Chronic Diseases.</title>
        <authorList>
            <person name="Tisza M.J."/>
            <person name="Buck C.B."/>
        </authorList>
    </citation>
    <scope>NUCLEOTIDE SEQUENCE</scope>
    <source>
        <strain evidence="1">CtBDS4</strain>
    </source>
</reference>
<name>A0A8S5LEA3_9CAUD</name>
<accession>A0A8S5LEA3</accession>